<gene>
    <name evidence="2" type="ORF">FOZ62_023899</name>
</gene>
<dbReference type="AlphaFoldDB" id="A0A7J6SAV9"/>
<dbReference type="PANTHER" id="PTHR24401:SF29">
    <property type="entry name" value="SI:CH211-243P7.3-RELATED"/>
    <property type="match status" value="1"/>
</dbReference>
<dbReference type="EMBL" id="JABANM010016065">
    <property type="protein sequence ID" value="KAF4730048.1"/>
    <property type="molecule type" value="Genomic_DNA"/>
</dbReference>
<feature type="compositionally biased region" description="Basic and acidic residues" evidence="1">
    <location>
        <begin position="970"/>
        <end position="988"/>
    </location>
</feature>
<accession>A0A7J6SAV9</accession>
<dbReference type="Proteomes" id="UP000574390">
    <property type="component" value="Unassembled WGS sequence"/>
</dbReference>
<reference evidence="2 3" key="1">
    <citation type="submission" date="2020-04" db="EMBL/GenBank/DDBJ databases">
        <title>Perkinsus olseni comparative genomics.</title>
        <authorList>
            <person name="Bogema D.R."/>
        </authorList>
    </citation>
    <scope>NUCLEOTIDE SEQUENCE [LARGE SCALE GENOMIC DNA]</scope>
    <source>
        <strain evidence="2">ATCC PRA-205</strain>
    </source>
</reference>
<proteinExistence type="predicted"/>
<evidence type="ECO:0000313" key="2">
    <source>
        <dbReference type="EMBL" id="KAF4730048.1"/>
    </source>
</evidence>
<feature type="region of interest" description="Disordered" evidence="1">
    <location>
        <begin position="953"/>
        <end position="988"/>
    </location>
</feature>
<dbReference type="PANTHER" id="PTHR24401">
    <property type="entry name" value="SI:CH211-243P7.3-RELATED"/>
    <property type="match status" value="1"/>
</dbReference>
<sequence>MPKDGKPDAEWRKILTDFAASKARTMPRGRAPPKTSKWYGEVQKILKCPFGTSHPFKPKEVRGCECGYHPTVKDDTKVSEPSKATIGGAIPVASIAGTNLERLMSKELSAAMPRKPESLTVADVRDVIAWQIRKGFIDLYIYGPTSGSCPSCKDCSMRANAVSRMKMVYRQGWPCYLIGIDLKCRSCGAHCLSFDSSYRATLAKRLQPFPFIVSGSAMPVCKKLILALRMGVAAKVLEEQIRATIRSEYMTRKREYESAAAAKLALKLAGSFEPFPPFPEEYVAKSPALLQAFLVDYDRNRDDLRREQAALVSATAIAIDNQRKVVKRTKVDVTKGEAGTQSLTAVGDGGLILGYYVVPDVGRISMKLAMEELVERHGPDGPKLLYVDTGCCNGKLSTEELRRASRAQQYDWEKHFKKKLDVMHLILRIGRETNSEHPRRRQFLKQISKSIFRDSEEDTSRLEEARAKANLNLTDEQKRIDRYKYVRRTIGDPRSTCAKLLLVVKAHIALDKVAAKQCKAVGMKTEAVTVASPSYPLITHAVKNAVMNQCIHILNGCVADEGIAYVQVGEADYRNTGVVLPLYKSLRGTSKVESLHSTLDRAFYSMRNFRTKVFDARASWHIANYNRRRLMALGKSAIPCGVAPSEDDDAVLAPPEAATKLMLGFEYARAAMGDVMTLELEGEPTPDDDVVPVEGEMVDDTDDLSDMEDPNDGTDDPILGVDLSQGIEEDDLQKLDSALDSMIAHTDTAKKAETPLPNKPTHLGDIESLCTPIARKAEVTSQWSQPTGELASARRTSHRDVGRRRALGGSLVEVTPDFNDRMTKLWTDIWAKSTSGARLSAQLVRSALVEYNTHLARDVTEDQPGWEPLLPVSYAGALKWMKDMQAKCHQSATTGTFTQEGVDIAKDLESVLQVPTLLTLAASTTTTGTEDAPDDLPQAPSVETMDLISGQAENEQFRRHQTPQQKRRRQDPLVEDRDRQRSARERRRRAELEVARLGLDVPQQLPKGERRCPLCNLSRGGEHIVKNNQVLYCPHADPTIVKEEYEEGRKAAELARYERYNKK</sequence>
<feature type="non-terminal residue" evidence="2">
    <location>
        <position position="1063"/>
    </location>
</feature>
<protein>
    <submittedName>
        <fullName evidence="2">Uncharacterized protein</fullName>
    </submittedName>
</protein>
<comment type="caution">
    <text evidence="2">The sequence shown here is derived from an EMBL/GenBank/DDBJ whole genome shotgun (WGS) entry which is preliminary data.</text>
</comment>
<feature type="compositionally biased region" description="Basic residues" evidence="1">
    <location>
        <begin position="959"/>
        <end position="969"/>
    </location>
</feature>
<evidence type="ECO:0000256" key="1">
    <source>
        <dbReference type="SAM" id="MobiDB-lite"/>
    </source>
</evidence>
<evidence type="ECO:0000313" key="3">
    <source>
        <dbReference type="Proteomes" id="UP000574390"/>
    </source>
</evidence>
<organism evidence="2 3">
    <name type="scientific">Perkinsus olseni</name>
    <name type="common">Perkinsus atlanticus</name>
    <dbReference type="NCBI Taxonomy" id="32597"/>
    <lineage>
        <taxon>Eukaryota</taxon>
        <taxon>Sar</taxon>
        <taxon>Alveolata</taxon>
        <taxon>Perkinsozoa</taxon>
        <taxon>Perkinsea</taxon>
        <taxon>Perkinsida</taxon>
        <taxon>Perkinsidae</taxon>
        <taxon>Perkinsus</taxon>
    </lineage>
</organism>
<name>A0A7J6SAV9_PEROL</name>